<accession>A0A6A6DWT4</accession>
<organism evidence="1 2">
    <name type="scientific">Zopfia rhizophila CBS 207.26</name>
    <dbReference type="NCBI Taxonomy" id="1314779"/>
    <lineage>
        <taxon>Eukaryota</taxon>
        <taxon>Fungi</taxon>
        <taxon>Dikarya</taxon>
        <taxon>Ascomycota</taxon>
        <taxon>Pezizomycotina</taxon>
        <taxon>Dothideomycetes</taxon>
        <taxon>Dothideomycetes incertae sedis</taxon>
        <taxon>Zopfiaceae</taxon>
        <taxon>Zopfia</taxon>
    </lineage>
</organism>
<dbReference type="AlphaFoldDB" id="A0A6A6DWT4"/>
<keyword evidence="2" id="KW-1185">Reference proteome</keyword>
<gene>
    <name evidence="1" type="ORF">K469DRAFT_751100</name>
</gene>
<evidence type="ECO:0008006" key="3">
    <source>
        <dbReference type="Google" id="ProtNLM"/>
    </source>
</evidence>
<evidence type="ECO:0000313" key="1">
    <source>
        <dbReference type="EMBL" id="KAF2184044.1"/>
    </source>
</evidence>
<sequence length="254" mass="28867">MIVRACKDYFGIIKIAAIPNEADLAPNWNNFTDGSPRRLGDKMVRNPNGIGTKSREYKDFAQAKERIEDAINFCEGNEITITEEILIDAAENDNGHEIVRLFIDHRGDELRITPQVLNATARSGSGHETIRLLLEKRGDEVNITEEMVKAAAGNKDRGKEIIKLLPDQQRDEVEVTEEVVRAASADQLSIRGAGIMSLLLDRLEDAASIPEEVLRTLPKDWDSKEKIREYIQNEWESWGLRRRNYASEIRPETR</sequence>
<dbReference type="Proteomes" id="UP000800200">
    <property type="component" value="Unassembled WGS sequence"/>
</dbReference>
<protein>
    <recommendedName>
        <fullName evidence="3">Ankyrin</fullName>
    </recommendedName>
</protein>
<proteinExistence type="predicted"/>
<dbReference type="Gene3D" id="1.20.5.340">
    <property type="match status" value="2"/>
</dbReference>
<reference evidence="1" key="1">
    <citation type="journal article" date="2020" name="Stud. Mycol.">
        <title>101 Dothideomycetes genomes: a test case for predicting lifestyles and emergence of pathogens.</title>
        <authorList>
            <person name="Haridas S."/>
            <person name="Albert R."/>
            <person name="Binder M."/>
            <person name="Bloem J."/>
            <person name="Labutti K."/>
            <person name="Salamov A."/>
            <person name="Andreopoulos B."/>
            <person name="Baker S."/>
            <person name="Barry K."/>
            <person name="Bills G."/>
            <person name="Bluhm B."/>
            <person name="Cannon C."/>
            <person name="Castanera R."/>
            <person name="Culley D."/>
            <person name="Daum C."/>
            <person name="Ezra D."/>
            <person name="Gonzalez J."/>
            <person name="Henrissat B."/>
            <person name="Kuo A."/>
            <person name="Liang C."/>
            <person name="Lipzen A."/>
            <person name="Lutzoni F."/>
            <person name="Magnuson J."/>
            <person name="Mondo S."/>
            <person name="Nolan M."/>
            <person name="Ohm R."/>
            <person name="Pangilinan J."/>
            <person name="Park H.-J."/>
            <person name="Ramirez L."/>
            <person name="Alfaro M."/>
            <person name="Sun H."/>
            <person name="Tritt A."/>
            <person name="Yoshinaga Y."/>
            <person name="Zwiers L.-H."/>
            <person name="Turgeon B."/>
            <person name="Goodwin S."/>
            <person name="Spatafora J."/>
            <person name="Crous P."/>
            <person name="Grigoriev I."/>
        </authorList>
    </citation>
    <scope>NUCLEOTIDE SEQUENCE</scope>
    <source>
        <strain evidence="1">CBS 207.26</strain>
    </source>
</reference>
<dbReference type="OrthoDB" id="3941259at2759"/>
<dbReference type="Pfam" id="PF23397">
    <property type="entry name" value="DUF7104"/>
    <property type="match status" value="4"/>
</dbReference>
<dbReference type="EMBL" id="ML994639">
    <property type="protein sequence ID" value="KAF2184044.1"/>
    <property type="molecule type" value="Genomic_DNA"/>
</dbReference>
<dbReference type="InterPro" id="IPR055530">
    <property type="entry name" value="DUF7104"/>
</dbReference>
<name>A0A6A6DWT4_9PEZI</name>
<evidence type="ECO:0000313" key="2">
    <source>
        <dbReference type="Proteomes" id="UP000800200"/>
    </source>
</evidence>